<evidence type="ECO:0000256" key="6">
    <source>
        <dbReference type="ARBA" id="ARBA00047984"/>
    </source>
</evidence>
<dbReference type="GO" id="GO:0003724">
    <property type="term" value="F:RNA helicase activity"/>
    <property type="evidence" value="ECO:0007669"/>
    <property type="project" value="UniProtKB-EC"/>
</dbReference>
<evidence type="ECO:0000259" key="9">
    <source>
        <dbReference type="PROSITE" id="PS51194"/>
    </source>
</evidence>
<evidence type="ECO:0000256" key="4">
    <source>
        <dbReference type="ARBA" id="ARBA00022806"/>
    </source>
</evidence>
<feature type="domain" description="Helicase ATP-binding" evidence="8">
    <location>
        <begin position="48"/>
        <end position="258"/>
    </location>
</feature>
<dbReference type="Pfam" id="PF07717">
    <property type="entry name" value="OB_NTP_bind"/>
    <property type="match status" value="1"/>
</dbReference>
<dbReference type="PROSITE" id="PS51192">
    <property type="entry name" value="HELICASE_ATP_BIND_1"/>
    <property type="match status" value="1"/>
</dbReference>
<keyword evidence="4 10" id="KW-0347">Helicase</keyword>
<dbReference type="AlphaFoldDB" id="A0A4V1M4W2"/>
<keyword evidence="11" id="KW-1185">Reference proteome</keyword>
<dbReference type="InterPro" id="IPR007502">
    <property type="entry name" value="Helicase-assoc_dom"/>
</dbReference>
<dbReference type="Gene3D" id="3.40.50.300">
    <property type="entry name" value="P-loop containing nucleotide triphosphate hydrolases"/>
    <property type="match status" value="2"/>
</dbReference>
<proteinExistence type="predicted"/>
<dbReference type="InterPro" id="IPR014001">
    <property type="entry name" value="Helicase_ATP-bd"/>
</dbReference>
<evidence type="ECO:0000256" key="5">
    <source>
        <dbReference type="ARBA" id="ARBA00022840"/>
    </source>
</evidence>
<comment type="catalytic activity">
    <reaction evidence="6">
        <text>ATP + H2O = ADP + phosphate + H(+)</text>
        <dbReference type="Rhea" id="RHEA:13065"/>
        <dbReference type="ChEBI" id="CHEBI:15377"/>
        <dbReference type="ChEBI" id="CHEBI:15378"/>
        <dbReference type="ChEBI" id="CHEBI:30616"/>
        <dbReference type="ChEBI" id="CHEBI:43474"/>
        <dbReference type="ChEBI" id="CHEBI:456216"/>
        <dbReference type="EC" id="3.6.4.13"/>
    </reaction>
</comment>
<keyword evidence="5" id="KW-0067">ATP-binding</keyword>
<evidence type="ECO:0000256" key="3">
    <source>
        <dbReference type="ARBA" id="ARBA00022801"/>
    </source>
</evidence>
<dbReference type="FunFam" id="3.40.50.300:FF:000145">
    <property type="entry name" value="probable ATP-dependent RNA helicase DHX40"/>
    <property type="match status" value="1"/>
</dbReference>
<comment type="caution">
    <text evidence="10">The sequence shown here is derived from an EMBL/GenBank/DDBJ whole genome shotgun (WGS) entry which is preliminary data.</text>
</comment>
<sequence>MSKKRKRKLINGSLKHDEEIKRKRRDLAVNLLETRRRLPFYRGREAILKEIIDHDTTIILGETGCGKSTQLPQLLRTHQISLDHYHPIENGEFVSRFKRGPRIAITQPRRLPTIALANRVAAEMGSVVGGEVGYSVRFEEAVTGSTRVRYMTEGVLMRYEEGPNLLLKYDIIIIDEAHERTLNTDFLCGALKRIQRLRKSLSSTHPESNGTITNGNSEILPKNNRGRIRPLKLIIMSATLDPTKFQNFFETGRNALMVKGRVYEVDTRHVLQPVDDFIESAARQVLQVHCTPKCEGDILVFMPGAEEIENCVELLRRVSKELPPGRMKMQILPLYSALPPLAQAKIFAPPNKDVRRVIVATNIAETSMTIPGVTVVIDTGYKKEKEYIFRNSGSIEHLKKKEISKAAAWQRTGRAGRERAGQCYRLFTQEVFSKLPEFDQPEIQRCNLASAVLQLVAMKLDPFTFEYIDNPGREPIAAAFQTLAGLGALSGPKTITPLGLEMLHYPLDPEHSRILLASISLGCTSEIIDILSLLVSGPIWIDRANDREIAAGARTKFVHRDGDHITSLNVFRAYLALKEQRQSGTQSISREKEPNGQTKGNGVEKGKQETTSLPKWCKDNFVNGKTLTAAVKVRDQLRELVRREGHDPDVTCGGETEKVGKALIRGLFMNTAVIQPDGSYRQTAGSLPVKIHPSSVLMSKKVPAIVYDELTITSSIYARNVSCIDQSWLLEIPWFQQAGNVRAPPEKSSL</sequence>
<organism evidence="10 11">
    <name type="scientific">Tremella mesenterica</name>
    <name type="common">Jelly fungus</name>
    <dbReference type="NCBI Taxonomy" id="5217"/>
    <lineage>
        <taxon>Eukaryota</taxon>
        <taxon>Fungi</taxon>
        <taxon>Dikarya</taxon>
        <taxon>Basidiomycota</taxon>
        <taxon>Agaricomycotina</taxon>
        <taxon>Tremellomycetes</taxon>
        <taxon>Tremellales</taxon>
        <taxon>Tremellaceae</taxon>
        <taxon>Tremella</taxon>
    </lineage>
</organism>
<dbReference type="InterPro" id="IPR001650">
    <property type="entry name" value="Helicase_C-like"/>
</dbReference>
<gene>
    <name evidence="10" type="ORF">M231_00992</name>
</gene>
<dbReference type="OrthoDB" id="10253254at2759"/>
<dbReference type="PANTHER" id="PTHR18934">
    <property type="entry name" value="ATP-DEPENDENT RNA HELICASE"/>
    <property type="match status" value="1"/>
</dbReference>
<name>A0A4V1M4W2_TREME</name>
<dbReference type="SUPFAM" id="SSF52540">
    <property type="entry name" value="P-loop containing nucleoside triphosphate hydrolases"/>
    <property type="match status" value="1"/>
</dbReference>
<dbReference type="SMART" id="SM00490">
    <property type="entry name" value="HELICc"/>
    <property type="match status" value="1"/>
</dbReference>
<feature type="compositionally biased region" description="Polar residues" evidence="7">
    <location>
        <begin position="200"/>
        <end position="217"/>
    </location>
</feature>
<dbReference type="CDD" id="cd18791">
    <property type="entry name" value="SF2_C_RHA"/>
    <property type="match status" value="1"/>
</dbReference>
<dbReference type="GO" id="GO:0003725">
    <property type="term" value="F:double-stranded RNA binding"/>
    <property type="evidence" value="ECO:0007669"/>
    <property type="project" value="TreeGrafter"/>
</dbReference>
<keyword evidence="3" id="KW-0378">Hydrolase</keyword>
<dbReference type="Proteomes" id="UP000289152">
    <property type="component" value="Unassembled WGS sequence"/>
</dbReference>
<dbReference type="GO" id="GO:0045943">
    <property type="term" value="P:positive regulation of transcription by RNA polymerase I"/>
    <property type="evidence" value="ECO:0007669"/>
    <property type="project" value="TreeGrafter"/>
</dbReference>
<dbReference type="GO" id="GO:0005730">
    <property type="term" value="C:nucleolus"/>
    <property type="evidence" value="ECO:0007669"/>
    <property type="project" value="TreeGrafter"/>
</dbReference>
<evidence type="ECO:0000256" key="1">
    <source>
        <dbReference type="ARBA" id="ARBA00012552"/>
    </source>
</evidence>
<reference evidence="10 11" key="1">
    <citation type="submission" date="2016-06" db="EMBL/GenBank/DDBJ databases">
        <title>Evolution of pathogenesis and genome organization in the Tremellales.</title>
        <authorList>
            <person name="Cuomo C."/>
            <person name="Litvintseva A."/>
            <person name="Heitman J."/>
            <person name="Chen Y."/>
            <person name="Sun S."/>
            <person name="Springer D."/>
            <person name="Dromer F."/>
            <person name="Young S."/>
            <person name="Zeng Q."/>
            <person name="Chapman S."/>
            <person name="Gujja S."/>
            <person name="Saif S."/>
            <person name="Birren B."/>
        </authorList>
    </citation>
    <scope>NUCLEOTIDE SEQUENCE [LARGE SCALE GENOMIC DNA]</scope>
    <source>
        <strain evidence="10 11">ATCC 28783</strain>
    </source>
</reference>
<accession>A0A4V1M4W2</accession>
<dbReference type="InParanoid" id="A0A4V1M4W2"/>
<dbReference type="SMART" id="SM00487">
    <property type="entry name" value="DEXDc"/>
    <property type="match status" value="1"/>
</dbReference>
<dbReference type="STRING" id="5217.A0A4V1M4W2"/>
<feature type="region of interest" description="Disordered" evidence="7">
    <location>
        <begin position="200"/>
        <end position="223"/>
    </location>
</feature>
<dbReference type="SMART" id="SM00847">
    <property type="entry name" value="HA2"/>
    <property type="match status" value="1"/>
</dbReference>
<dbReference type="EMBL" id="SDIL01000006">
    <property type="protein sequence ID" value="RXK41757.1"/>
    <property type="molecule type" value="Genomic_DNA"/>
</dbReference>
<dbReference type="Pfam" id="PF21010">
    <property type="entry name" value="HA2_C"/>
    <property type="match status" value="1"/>
</dbReference>
<evidence type="ECO:0000259" key="8">
    <source>
        <dbReference type="PROSITE" id="PS51192"/>
    </source>
</evidence>
<evidence type="ECO:0000313" key="11">
    <source>
        <dbReference type="Proteomes" id="UP000289152"/>
    </source>
</evidence>
<feature type="domain" description="Helicase C-terminal" evidence="9">
    <location>
        <begin position="284"/>
        <end position="459"/>
    </location>
</feature>
<dbReference type="InterPro" id="IPR027417">
    <property type="entry name" value="P-loop_NTPase"/>
</dbReference>
<protein>
    <recommendedName>
        <fullName evidence="1">RNA helicase</fullName>
        <ecNumber evidence="1">3.6.4.13</ecNumber>
    </recommendedName>
</protein>
<dbReference type="Pfam" id="PF00271">
    <property type="entry name" value="Helicase_C"/>
    <property type="match status" value="1"/>
</dbReference>
<keyword evidence="2" id="KW-0547">Nucleotide-binding</keyword>
<dbReference type="GO" id="GO:0005524">
    <property type="term" value="F:ATP binding"/>
    <property type="evidence" value="ECO:0007669"/>
    <property type="project" value="UniProtKB-KW"/>
</dbReference>
<feature type="region of interest" description="Disordered" evidence="7">
    <location>
        <begin position="582"/>
        <end position="610"/>
    </location>
</feature>
<evidence type="ECO:0000256" key="2">
    <source>
        <dbReference type="ARBA" id="ARBA00022741"/>
    </source>
</evidence>
<dbReference type="PANTHER" id="PTHR18934:SF118">
    <property type="entry name" value="ATP-DEPENDENT RNA HELICASE DHX33"/>
    <property type="match status" value="1"/>
</dbReference>
<dbReference type="EC" id="3.6.4.13" evidence="1"/>
<dbReference type="VEuPathDB" id="FungiDB:TREMEDRAFT_29971"/>
<dbReference type="InterPro" id="IPR011709">
    <property type="entry name" value="DEAD-box_helicase_OB_fold"/>
</dbReference>
<dbReference type="GO" id="GO:0016787">
    <property type="term" value="F:hydrolase activity"/>
    <property type="evidence" value="ECO:0007669"/>
    <property type="project" value="UniProtKB-KW"/>
</dbReference>
<dbReference type="Gene3D" id="1.20.120.1080">
    <property type="match status" value="1"/>
</dbReference>
<dbReference type="PROSITE" id="PS51194">
    <property type="entry name" value="HELICASE_CTER"/>
    <property type="match status" value="1"/>
</dbReference>
<evidence type="ECO:0000256" key="7">
    <source>
        <dbReference type="SAM" id="MobiDB-lite"/>
    </source>
</evidence>
<evidence type="ECO:0000313" key="10">
    <source>
        <dbReference type="EMBL" id="RXK41757.1"/>
    </source>
</evidence>